<comment type="caution">
    <text evidence="3">The sequence shown here is derived from an EMBL/GenBank/DDBJ whole genome shotgun (WGS) entry which is preliminary data.</text>
</comment>
<evidence type="ECO:0000313" key="3">
    <source>
        <dbReference type="EMBL" id="KAJ1984129.1"/>
    </source>
</evidence>
<keyword evidence="4" id="KW-1185">Reference proteome</keyword>
<dbReference type="SMART" id="SM01014">
    <property type="entry name" value="ARID"/>
    <property type="match status" value="1"/>
</dbReference>
<dbReference type="AlphaFoldDB" id="A0A9W8BCI6"/>
<dbReference type="CDD" id="cd16100">
    <property type="entry name" value="ARID"/>
    <property type="match status" value="1"/>
</dbReference>
<feature type="region of interest" description="Disordered" evidence="1">
    <location>
        <begin position="42"/>
        <end position="67"/>
    </location>
</feature>
<dbReference type="OrthoDB" id="1938591at2759"/>
<feature type="region of interest" description="Disordered" evidence="1">
    <location>
        <begin position="85"/>
        <end position="128"/>
    </location>
</feature>
<evidence type="ECO:0000313" key="4">
    <source>
        <dbReference type="Proteomes" id="UP001151582"/>
    </source>
</evidence>
<feature type="region of interest" description="Disordered" evidence="1">
    <location>
        <begin position="277"/>
        <end position="431"/>
    </location>
</feature>
<evidence type="ECO:0000259" key="2">
    <source>
        <dbReference type="PROSITE" id="PS51011"/>
    </source>
</evidence>
<protein>
    <recommendedName>
        <fullName evidence="2">ARID domain-containing protein</fullName>
    </recommendedName>
</protein>
<dbReference type="Proteomes" id="UP001151582">
    <property type="component" value="Unassembled WGS sequence"/>
</dbReference>
<name>A0A9W8BCI6_9FUNG</name>
<feature type="compositionally biased region" description="Low complexity" evidence="1">
    <location>
        <begin position="307"/>
        <end position="321"/>
    </location>
</feature>
<dbReference type="InterPro" id="IPR001606">
    <property type="entry name" value="ARID_dom"/>
</dbReference>
<dbReference type="PROSITE" id="PS51011">
    <property type="entry name" value="ARID"/>
    <property type="match status" value="1"/>
</dbReference>
<accession>A0A9W8BCI6</accession>
<dbReference type="EMBL" id="JANBQB010000029">
    <property type="protein sequence ID" value="KAJ1984129.1"/>
    <property type="molecule type" value="Genomic_DNA"/>
</dbReference>
<feature type="compositionally biased region" description="Polar residues" evidence="1">
    <location>
        <begin position="393"/>
        <end position="407"/>
    </location>
</feature>
<feature type="region of interest" description="Disordered" evidence="1">
    <location>
        <begin position="1052"/>
        <end position="1099"/>
    </location>
</feature>
<feature type="region of interest" description="Disordered" evidence="1">
    <location>
        <begin position="577"/>
        <end position="623"/>
    </location>
</feature>
<sequence length="1268" mass="135085">MDHDLDPLAGSGLFGMNFDESSLQEDTNNGLFDTQFADSLLNTNPDAAHGPGESDKSGSGNQSGLLDIDWPFGDGAFDTNTLLDLSGAAEDNPSSFMNEPDQSMAQAPSLPLTGMMSQPQASTSIGSKRPMGVPVAISHAMSLSQPATMPFSTASQPPAPGMMGQGAPNMPMGVAPNPTVSQPNAFPGSAANMTTFQAMAAAGQLTPQMQMQMHLMSQAAAQNRMMAAAGQPMHSAAPRPMPSGMTGAFNPALHAMGGNRMSMQAFPPNFNPMTGQMSPGNPTSHMAPTMRPPSRSATPVNMVMGRPSPSTSPALSTTHPSHQSPSALAGLKSPAHGAQLLSDPVGSPLAASPAAFTSPKPSMKTATTPKSMVPAPMTTPTNKSEPQPKRRSVSQSDNLSPGPTKSSVDLLGSEDLPATPRKGNYNPMIPGKTTLKKIEDLRTGLKFPERCINPPKLRELLDMTYTEFTQFLTMFLKEFIKNNPDRKNVKEFKNPQLDNTDVDLKKLFWFVVGSGGFWVVARQKLWKAIGLEMKVSQNNPAAPLLRRWYDDFLLPVEETYVYPRNANTIAEVEAHVQRTRKKGKRKVSQLDAVTSPALSSPRGTPEPLPTDPALTPSRSGGAIKMGPSGLSGVNPMLNAQFKRARPSPASDARSLGAALPLNANLASGPGGSGTTAPGQPTSLWQPAEVHASLTGGHDLRAMMSAAQAKAMVPNLLRPGTVHVSDITRCLQSGLDLEIAQALNLLLAMSFSNPNQLSLSHGPELVQALLELQVNLLVDIQREAQSRSSPPKTPPMSGSENGDEPNAAAPRLNLPGVNRALFANENYSARLARACEYSLALATLWQNLTATGANAEVMARNPVFLRVLQQTLVCHHFEAEDTTRPHHWLYLNEYRKLLLQLVSHLAPHLQLAQWVLAECLVKLFKTVMHPFLGGGTAAAEIPTTAYEHHTWLALDAFCKLTATDTNRACLAELDFSLMKAMLDIVICCCTHWDQRLQPGLQVTSGVATGMVPSGGDLSKATRMAYLLHSVLALYNLVVIADPEKLPPEARMVASSMAATRSDHDMMTDETSGGGGQQGTPPTNGSALGSPTTASKHLPSGYSVRTASDSFRSAILHHPVLVRKLLNTVANIQQTVAVDAQSLVPRETLALVSQIQAQRSTSATGTMALPNLTLPRHPVRAGSMMSSHGVGGGGISGSFLSPTSADYDTLEGTVCIRILEILCAIFPNDEAFCQSFLPDLITLSQFPPPSPAYARLLNMLMTSSSKATPC</sequence>
<dbReference type="GO" id="GO:0003677">
    <property type="term" value="F:DNA binding"/>
    <property type="evidence" value="ECO:0007669"/>
    <property type="project" value="InterPro"/>
</dbReference>
<feature type="domain" description="ARID" evidence="2">
    <location>
        <begin position="469"/>
        <end position="561"/>
    </location>
</feature>
<feature type="compositionally biased region" description="Polar residues" evidence="1">
    <location>
        <begin position="92"/>
        <end position="106"/>
    </location>
</feature>
<feature type="compositionally biased region" description="Polar residues" evidence="1">
    <location>
        <begin position="1082"/>
        <end position="1093"/>
    </location>
</feature>
<feature type="compositionally biased region" description="Basic residues" evidence="1">
    <location>
        <begin position="577"/>
        <end position="587"/>
    </location>
</feature>
<feature type="compositionally biased region" description="Polar residues" evidence="1">
    <location>
        <begin position="277"/>
        <end position="286"/>
    </location>
</feature>
<proteinExistence type="predicted"/>
<organism evidence="3 4">
    <name type="scientific">Dimargaris verticillata</name>
    <dbReference type="NCBI Taxonomy" id="2761393"/>
    <lineage>
        <taxon>Eukaryota</taxon>
        <taxon>Fungi</taxon>
        <taxon>Fungi incertae sedis</taxon>
        <taxon>Zoopagomycota</taxon>
        <taxon>Kickxellomycotina</taxon>
        <taxon>Dimargaritomycetes</taxon>
        <taxon>Dimargaritales</taxon>
        <taxon>Dimargaritaceae</taxon>
        <taxon>Dimargaris</taxon>
    </lineage>
</organism>
<dbReference type="SMART" id="SM00501">
    <property type="entry name" value="BRIGHT"/>
    <property type="match status" value="1"/>
</dbReference>
<dbReference type="Pfam" id="PF01388">
    <property type="entry name" value="ARID"/>
    <property type="match status" value="1"/>
</dbReference>
<evidence type="ECO:0000256" key="1">
    <source>
        <dbReference type="SAM" id="MobiDB-lite"/>
    </source>
</evidence>
<feature type="compositionally biased region" description="Polar residues" evidence="1">
    <location>
        <begin position="785"/>
        <end position="799"/>
    </location>
</feature>
<feature type="region of interest" description="Disordered" evidence="1">
    <location>
        <begin position="782"/>
        <end position="809"/>
    </location>
</feature>
<dbReference type="InterPro" id="IPR036431">
    <property type="entry name" value="ARID_dom_sf"/>
</dbReference>
<reference evidence="3" key="1">
    <citation type="submission" date="2022-07" db="EMBL/GenBank/DDBJ databases">
        <title>Phylogenomic reconstructions and comparative analyses of Kickxellomycotina fungi.</title>
        <authorList>
            <person name="Reynolds N.K."/>
            <person name="Stajich J.E."/>
            <person name="Barry K."/>
            <person name="Grigoriev I.V."/>
            <person name="Crous P."/>
            <person name="Smith M.E."/>
        </authorList>
    </citation>
    <scope>NUCLEOTIDE SEQUENCE</scope>
    <source>
        <strain evidence="3">RSA 567</strain>
    </source>
</reference>
<dbReference type="SUPFAM" id="SSF46774">
    <property type="entry name" value="ARID-like"/>
    <property type="match status" value="1"/>
</dbReference>
<feature type="compositionally biased region" description="Polar residues" evidence="1">
    <location>
        <begin position="115"/>
        <end position="126"/>
    </location>
</feature>
<dbReference type="Gene3D" id="1.10.150.60">
    <property type="entry name" value="ARID DNA-binding domain"/>
    <property type="match status" value="1"/>
</dbReference>
<gene>
    <name evidence="3" type="ORF">H4R34_000840</name>
</gene>